<comment type="caution">
    <text evidence="2">The sequence shown here is derived from an EMBL/GenBank/DDBJ whole genome shotgun (WGS) entry which is preliminary data.</text>
</comment>
<dbReference type="EC" id="3.6.1.-" evidence="2"/>
<organism evidence="2 3">
    <name type="scientific">Altererythrobacter litoralis</name>
    <dbReference type="NCBI Taxonomy" id="3113904"/>
    <lineage>
        <taxon>Bacteria</taxon>
        <taxon>Pseudomonadati</taxon>
        <taxon>Pseudomonadota</taxon>
        <taxon>Alphaproteobacteria</taxon>
        <taxon>Sphingomonadales</taxon>
        <taxon>Erythrobacteraceae</taxon>
        <taxon>Altererythrobacter</taxon>
    </lineage>
</organism>
<reference evidence="2 3" key="1">
    <citation type="submission" date="2024-01" db="EMBL/GenBank/DDBJ databases">
        <title>The genome sequence of Erythrobacteraceae sp. strain 1XM1-14.</title>
        <authorList>
            <person name="Liu Y."/>
        </authorList>
    </citation>
    <scope>NUCLEOTIDE SEQUENCE [LARGE SCALE GENOMIC DNA]</scope>
    <source>
        <strain evidence="2 3">1XM1-14</strain>
    </source>
</reference>
<dbReference type="EMBL" id="JAZDQV010000003">
    <property type="protein sequence ID" value="MEE1876902.1"/>
    <property type="molecule type" value="Genomic_DNA"/>
</dbReference>
<gene>
    <name evidence="2" type="ORF">VRS74_04295</name>
</gene>
<evidence type="ECO:0000259" key="1">
    <source>
        <dbReference type="Pfam" id="PF02541"/>
    </source>
</evidence>
<dbReference type="SUPFAM" id="SSF53067">
    <property type="entry name" value="Actin-like ATPase domain"/>
    <property type="match status" value="2"/>
</dbReference>
<keyword evidence="2" id="KW-0378">Hydrolase</keyword>
<dbReference type="InterPro" id="IPR050273">
    <property type="entry name" value="GppA/Ppx_hydrolase"/>
</dbReference>
<dbReference type="Pfam" id="PF02541">
    <property type="entry name" value="Ppx-GppA"/>
    <property type="match status" value="1"/>
</dbReference>
<dbReference type="Gene3D" id="3.30.420.40">
    <property type="match status" value="1"/>
</dbReference>
<sequence length="522" mass="56263">MTARRRRGDRAGSFSGSEAERAIIDIGSNSVRLVVYGGTMRAPMVLLNEKVVAQLGREIATTGRMPEDSIALAMRGIRRFALLLEDLEVDDVETVATAAVRDAENGTEFLDLVRAAGFEPRLLSGEEEAGVSADGVIGAFPGASGVVADLGGGSLELVRIADEMSDTATSLPLGTLRLGEYRGEGEDSKPAAMRKRLGAAIKRSGWGKPTGTPLYLVGGTWRALATYAMEASKYPLTDPHALDLAPAEALAFARHLVRADPEELRNNPRVTATRAAVLPDAAVLLQALLRQLAPSRVVFSSWGLREGLLYGRLQPHQKAQDPLLAGMAHFASHRGAPPQLATRVAGWTVEAVPTGAAGTERVRLAATMLALASMQIEPNLRMELAIDWALQKRWLALDAAGRAQMAATIAGNGNRLELPRELKRLVPPEALDEALDWGLAIRLARRVGARSRKSLQVSRLLRDGERLVLRLQHGHRDLYGIPVEKDLALLAGRLELEPAVEIVPDDTVWALPETGEIFQPVK</sequence>
<dbReference type="PANTHER" id="PTHR30005">
    <property type="entry name" value="EXOPOLYPHOSPHATASE"/>
    <property type="match status" value="1"/>
</dbReference>
<evidence type="ECO:0000313" key="2">
    <source>
        <dbReference type="EMBL" id="MEE1876902.1"/>
    </source>
</evidence>
<proteinExistence type="predicted"/>
<dbReference type="GO" id="GO:0016787">
    <property type="term" value="F:hydrolase activity"/>
    <property type="evidence" value="ECO:0007669"/>
    <property type="project" value="UniProtKB-KW"/>
</dbReference>
<name>A0ABU7GD80_9SPHN</name>
<dbReference type="RefSeq" id="WP_354144005.1">
    <property type="nucleotide sequence ID" value="NZ_JAZDQV010000003.1"/>
</dbReference>
<dbReference type="InterPro" id="IPR043129">
    <property type="entry name" value="ATPase_NBD"/>
</dbReference>
<dbReference type="CDD" id="cd24052">
    <property type="entry name" value="ASKHA_NBD_HpPPX-GppA-like"/>
    <property type="match status" value="1"/>
</dbReference>
<keyword evidence="3" id="KW-1185">Reference proteome</keyword>
<dbReference type="Proteomes" id="UP001343492">
    <property type="component" value="Unassembled WGS sequence"/>
</dbReference>
<dbReference type="PANTHER" id="PTHR30005:SF0">
    <property type="entry name" value="RETROGRADE REGULATION PROTEIN 2"/>
    <property type="match status" value="1"/>
</dbReference>
<protein>
    <submittedName>
        <fullName evidence="2">Ppx/GppA family phosphatase</fullName>
        <ecNumber evidence="2">3.6.1.-</ecNumber>
    </submittedName>
</protein>
<evidence type="ECO:0000313" key="3">
    <source>
        <dbReference type="Proteomes" id="UP001343492"/>
    </source>
</evidence>
<dbReference type="InterPro" id="IPR003695">
    <property type="entry name" value="Ppx_GppA_N"/>
</dbReference>
<dbReference type="Gene3D" id="1.10.3210.10">
    <property type="entry name" value="Hypothetical protein af1432"/>
    <property type="match status" value="1"/>
</dbReference>
<feature type="domain" description="Ppx/GppA phosphatase N-terminal" evidence="1">
    <location>
        <begin position="43"/>
        <end position="314"/>
    </location>
</feature>
<accession>A0ABU7GD80</accession>
<dbReference type="Gene3D" id="3.30.420.150">
    <property type="entry name" value="Exopolyphosphatase. Domain 2"/>
    <property type="match status" value="1"/>
</dbReference>